<feature type="transmembrane region" description="Helical" evidence="1">
    <location>
        <begin position="260"/>
        <end position="277"/>
    </location>
</feature>
<dbReference type="AlphaFoldDB" id="A0A0D0FXH5"/>
<evidence type="ECO:0000313" key="3">
    <source>
        <dbReference type="EMBL" id="KIO77214.1"/>
    </source>
</evidence>
<dbReference type="STRING" id="1503925.TH53_10595"/>
<evidence type="ECO:0000259" key="2">
    <source>
        <dbReference type="Pfam" id="PF14258"/>
    </source>
</evidence>
<proteinExistence type="predicted"/>
<accession>A0A0D0FXH5</accession>
<keyword evidence="4" id="KW-1185">Reference proteome</keyword>
<gene>
    <name evidence="3" type="ORF">TH53_10595</name>
</gene>
<name>A0A0D0FXH5_9SPHI</name>
<sequence>MKGMKLYLIGSATALVLYLVAQYYKPRPTDWSPSYLKEDKIPYGLYILNHEKATLFPEAAFKTSRLPVYNTLKANRHQNTAYLFIAGGLKFDKLDYQELVRFMNQGNQVFIAAFDLGKVLTDTLKLETNTTFLAKTGSIPIHFVNPALKPATNYIFNRGISDQYFSRVDSSRCIVLGRNAKGDVNFIKYAFGKGALYILPNPQLLTNYSLLNPAGADYAAKALSYLQKPEMLIWDENNTKGSSTNESILSVFIKYDQLRWAYYLSLAGLIIFVAFEIKRRQRIIPVLLPLQNSSAEFVKVVGKVYYQQRDNTDIAQKKISYFLEYIRLTYRLKTLKTDEDLISSLILISGAQEETTRKLFTVIGEIQNGNKVTDNLLIELNKLIEKFYNQAK</sequence>
<dbReference type="Proteomes" id="UP000032049">
    <property type="component" value="Unassembled WGS sequence"/>
</dbReference>
<keyword evidence="1" id="KW-1133">Transmembrane helix</keyword>
<evidence type="ECO:0000313" key="4">
    <source>
        <dbReference type="Proteomes" id="UP000032049"/>
    </source>
</evidence>
<keyword evidence="1" id="KW-0472">Membrane</keyword>
<comment type="caution">
    <text evidence="3">The sequence shown here is derived from an EMBL/GenBank/DDBJ whole genome shotgun (WGS) entry which is preliminary data.</text>
</comment>
<dbReference type="OrthoDB" id="1111222at2"/>
<feature type="domain" description="DUF4350" evidence="2">
    <location>
        <begin position="63"/>
        <end position="221"/>
    </location>
</feature>
<dbReference type="EMBL" id="JXRA01000042">
    <property type="protein sequence ID" value="KIO77214.1"/>
    <property type="molecule type" value="Genomic_DNA"/>
</dbReference>
<keyword evidence="1" id="KW-0812">Transmembrane</keyword>
<evidence type="ECO:0000256" key="1">
    <source>
        <dbReference type="SAM" id="Phobius"/>
    </source>
</evidence>
<dbReference type="Pfam" id="PF14258">
    <property type="entry name" value="DUF4350"/>
    <property type="match status" value="1"/>
</dbReference>
<organism evidence="3 4">
    <name type="scientific">Pedobacter lusitanus</name>
    <dbReference type="NCBI Taxonomy" id="1503925"/>
    <lineage>
        <taxon>Bacteria</taxon>
        <taxon>Pseudomonadati</taxon>
        <taxon>Bacteroidota</taxon>
        <taxon>Sphingobacteriia</taxon>
        <taxon>Sphingobacteriales</taxon>
        <taxon>Sphingobacteriaceae</taxon>
        <taxon>Pedobacter</taxon>
    </lineage>
</organism>
<reference evidence="3 4" key="1">
    <citation type="submission" date="2015-01" db="EMBL/GenBank/DDBJ databases">
        <title>Draft genome sequence of Pedobacter sp. NL19 isolated from sludge of an effluent treatment pond in an abandoned uranium mine.</title>
        <authorList>
            <person name="Santos T."/>
            <person name="Caetano T."/>
            <person name="Covas C."/>
            <person name="Cruz A."/>
            <person name="Mendo S."/>
        </authorList>
    </citation>
    <scope>NUCLEOTIDE SEQUENCE [LARGE SCALE GENOMIC DNA]</scope>
    <source>
        <strain evidence="3 4">NL19</strain>
    </source>
</reference>
<dbReference type="InterPro" id="IPR025646">
    <property type="entry name" value="DUF4350"/>
</dbReference>
<protein>
    <recommendedName>
        <fullName evidence="2">DUF4350 domain-containing protein</fullName>
    </recommendedName>
</protein>